<comment type="similarity">
    <text evidence="2 9">Belongs to the iron/manganese superoxide dismutase family.</text>
</comment>
<dbReference type="EC" id="1.15.1.1" evidence="3 9"/>
<feature type="binding site" evidence="8">
    <location>
        <position position="182"/>
    </location>
    <ligand>
        <name>Mn(2+)</name>
        <dbReference type="ChEBI" id="CHEBI:29035"/>
    </ligand>
</feature>
<dbReference type="PRINTS" id="PR01703">
    <property type="entry name" value="MNSODISMTASE"/>
</dbReference>
<dbReference type="PANTHER" id="PTHR11404">
    <property type="entry name" value="SUPEROXIDE DISMUTASE 2"/>
    <property type="match status" value="1"/>
</dbReference>
<proteinExistence type="inferred from homology"/>
<dbReference type="Proteomes" id="UP000046393">
    <property type="component" value="Unplaced"/>
</dbReference>
<dbReference type="PANTHER" id="PTHR11404:SF6">
    <property type="entry name" value="SUPEROXIDE DISMUTASE [MN], MITOCHONDRIAL"/>
    <property type="match status" value="1"/>
</dbReference>
<dbReference type="SUPFAM" id="SSF46609">
    <property type="entry name" value="Fe,Mn superoxide dismutase (SOD), N-terminal domain"/>
    <property type="match status" value="1"/>
</dbReference>
<dbReference type="Gene3D" id="3.55.40.20">
    <property type="entry name" value="Iron/manganese superoxide dismutase, C-terminal domain"/>
    <property type="match status" value="1"/>
</dbReference>
<evidence type="ECO:0000256" key="1">
    <source>
        <dbReference type="ARBA" id="ARBA00002170"/>
    </source>
</evidence>
<evidence type="ECO:0000256" key="2">
    <source>
        <dbReference type="ARBA" id="ARBA00008714"/>
    </source>
</evidence>
<dbReference type="Pfam" id="PF00081">
    <property type="entry name" value="Sod_Fe_N"/>
    <property type="match status" value="1"/>
</dbReference>
<evidence type="ECO:0000256" key="7">
    <source>
        <dbReference type="ARBA" id="ARBA00049204"/>
    </source>
</evidence>
<evidence type="ECO:0000256" key="9">
    <source>
        <dbReference type="RuleBase" id="RU000414"/>
    </source>
</evidence>
<dbReference type="SUPFAM" id="SSF54719">
    <property type="entry name" value="Fe,Mn superoxide dismutase (SOD), C-terminal domain"/>
    <property type="match status" value="1"/>
</dbReference>
<dbReference type="WBParaSite" id="SMUV_0000601501-mRNA-1">
    <property type="protein sequence ID" value="SMUV_0000601501-mRNA-1"/>
    <property type="gene ID" value="SMUV_0000601501"/>
</dbReference>
<evidence type="ECO:0000256" key="4">
    <source>
        <dbReference type="ARBA" id="ARBA00022723"/>
    </source>
</evidence>
<accession>A0A0N5AN40</accession>
<evidence type="ECO:0000256" key="5">
    <source>
        <dbReference type="ARBA" id="ARBA00023002"/>
    </source>
</evidence>
<feature type="binding site" evidence="8">
    <location>
        <position position="178"/>
    </location>
    <ligand>
        <name>Mn(2+)</name>
        <dbReference type="ChEBI" id="CHEBI:29035"/>
    </ligand>
</feature>
<dbReference type="InterPro" id="IPR019833">
    <property type="entry name" value="Mn/Fe_SOD_BS"/>
</dbReference>
<dbReference type="GO" id="GO:0005739">
    <property type="term" value="C:mitochondrion"/>
    <property type="evidence" value="ECO:0007669"/>
    <property type="project" value="TreeGrafter"/>
</dbReference>
<feature type="domain" description="Manganese/iron superoxide dismutase C-terminal" evidence="11">
    <location>
        <begin position="110"/>
        <end position="211"/>
    </location>
</feature>
<sequence>MLQSLIGNKFVFRAAFLTSVLNKHTLPDLPYDYGDLEPVMSASLLQVHHKKHHFTYVNNLNQAEEQMCEALAKGDVKAITKLADAIKFNGGGHLNHSLFWTGFTKEAGEPSGELLEAIKADFGSTDRMKEMLSNMTIGVQGSGWGWLGYNKGTKRMELAVTANQDSLEATTVPLFCIDVWEHAYYLQYKNVRPDFVKAIWKIVNWQKIEERYKNAKHGL</sequence>
<dbReference type="FunFam" id="1.10.287.990:FF:000001">
    <property type="entry name" value="Superoxide dismutase"/>
    <property type="match status" value="1"/>
</dbReference>
<evidence type="ECO:0000256" key="8">
    <source>
        <dbReference type="PIRSR" id="PIRSR000349-1"/>
    </source>
</evidence>
<protein>
    <recommendedName>
        <fullName evidence="3 9">Superoxide dismutase</fullName>
        <ecNumber evidence="3 9">1.15.1.1</ecNumber>
    </recommendedName>
</protein>
<evidence type="ECO:0000256" key="3">
    <source>
        <dbReference type="ARBA" id="ARBA00012682"/>
    </source>
</evidence>
<dbReference type="InterPro" id="IPR050265">
    <property type="entry name" value="Fe/Mn_Superoxide_Dismutase"/>
</dbReference>
<comment type="function">
    <text evidence="9">Destroys radicals which are normally produced within the cells and which are toxic to biological systems.</text>
</comment>
<dbReference type="InterPro" id="IPR001189">
    <property type="entry name" value="Mn/Fe_SOD"/>
</dbReference>
<reference evidence="13" key="1">
    <citation type="submission" date="2017-02" db="UniProtKB">
        <authorList>
            <consortium name="WormBaseParasite"/>
        </authorList>
    </citation>
    <scope>IDENTIFICATION</scope>
</reference>
<dbReference type="InterPro" id="IPR019831">
    <property type="entry name" value="Mn/Fe_SOD_N"/>
</dbReference>
<evidence type="ECO:0000313" key="13">
    <source>
        <dbReference type="WBParaSite" id="SMUV_0000601501-mRNA-1"/>
    </source>
</evidence>
<dbReference type="STRING" id="451379.A0A0N5AN40"/>
<evidence type="ECO:0000313" key="12">
    <source>
        <dbReference type="Proteomes" id="UP000046393"/>
    </source>
</evidence>
<dbReference type="Gene3D" id="1.10.287.990">
    <property type="entry name" value="Fe,Mn superoxide dismutase (SOD) domain"/>
    <property type="match status" value="1"/>
</dbReference>
<keyword evidence="4 8" id="KW-0479">Metal-binding</keyword>
<dbReference type="Pfam" id="PF02777">
    <property type="entry name" value="Sod_Fe_C"/>
    <property type="match status" value="1"/>
</dbReference>
<comment type="function">
    <text evidence="1">Destroys superoxide anion radicals which are normally produced within the cells and which are toxic to biological systems.</text>
</comment>
<dbReference type="PIRSF" id="PIRSF000349">
    <property type="entry name" value="SODismutase"/>
    <property type="match status" value="1"/>
</dbReference>
<name>A0A0N5AN40_9BILA</name>
<keyword evidence="12" id="KW-1185">Reference proteome</keyword>
<comment type="catalytic activity">
    <reaction evidence="7 9">
        <text>2 superoxide + 2 H(+) = H2O2 + O2</text>
        <dbReference type="Rhea" id="RHEA:20696"/>
        <dbReference type="ChEBI" id="CHEBI:15378"/>
        <dbReference type="ChEBI" id="CHEBI:15379"/>
        <dbReference type="ChEBI" id="CHEBI:16240"/>
        <dbReference type="ChEBI" id="CHEBI:18421"/>
        <dbReference type="EC" id="1.15.1.1"/>
    </reaction>
</comment>
<organism evidence="12 13">
    <name type="scientific">Syphacia muris</name>
    <dbReference type="NCBI Taxonomy" id="451379"/>
    <lineage>
        <taxon>Eukaryota</taxon>
        <taxon>Metazoa</taxon>
        <taxon>Ecdysozoa</taxon>
        <taxon>Nematoda</taxon>
        <taxon>Chromadorea</taxon>
        <taxon>Rhabditida</taxon>
        <taxon>Spirurina</taxon>
        <taxon>Oxyuridomorpha</taxon>
        <taxon>Oxyuroidea</taxon>
        <taxon>Oxyuridae</taxon>
        <taxon>Syphacia</taxon>
    </lineage>
</organism>
<evidence type="ECO:0000259" key="10">
    <source>
        <dbReference type="Pfam" id="PF00081"/>
    </source>
</evidence>
<dbReference type="GO" id="GO:0030145">
    <property type="term" value="F:manganese ion binding"/>
    <property type="evidence" value="ECO:0007669"/>
    <property type="project" value="TreeGrafter"/>
</dbReference>
<feature type="binding site" evidence="8">
    <location>
        <position position="96"/>
    </location>
    <ligand>
        <name>Mn(2+)</name>
        <dbReference type="ChEBI" id="CHEBI:29035"/>
    </ligand>
</feature>
<dbReference type="GO" id="GO:0004784">
    <property type="term" value="F:superoxide dismutase activity"/>
    <property type="evidence" value="ECO:0007669"/>
    <property type="project" value="UniProtKB-EC"/>
</dbReference>
<dbReference type="InterPro" id="IPR019832">
    <property type="entry name" value="Mn/Fe_SOD_C"/>
</dbReference>
<keyword evidence="5 9" id="KW-0560">Oxidoreductase</keyword>
<evidence type="ECO:0000259" key="11">
    <source>
        <dbReference type="Pfam" id="PF02777"/>
    </source>
</evidence>
<feature type="domain" description="Manganese/iron superoxide dismutase N-terminal" evidence="10">
    <location>
        <begin position="23"/>
        <end position="102"/>
    </location>
</feature>
<dbReference type="PROSITE" id="PS00088">
    <property type="entry name" value="SOD_MN"/>
    <property type="match status" value="1"/>
</dbReference>
<evidence type="ECO:0000256" key="6">
    <source>
        <dbReference type="ARBA" id="ARBA00023211"/>
    </source>
</evidence>
<dbReference type="AlphaFoldDB" id="A0A0N5AN40"/>
<dbReference type="InterPro" id="IPR036314">
    <property type="entry name" value="SOD_C_sf"/>
</dbReference>
<dbReference type="InterPro" id="IPR036324">
    <property type="entry name" value="Mn/Fe_SOD_N_sf"/>
</dbReference>
<dbReference type="FunFam" id="3.55.40.20:FF:000004">
    <property type="entry name" value="Superoxide dismutase [Fe]"/>
    <property type="match status" value="1"/>
</dbReference>
<keyword evidence="6" id="KW-0464">Manganese</keyword>
<feature type="binding site" evidence="8">
    <location>
        <position position="48"/>
    </location>
    <ligand>
        <name>Mn(2+)</name>
        <dbReference type="ChEBI" id="CHEBI:29035"/>
    </ligand>
</feature>